<proteinExistence type="predicted"/>
<name>A0A518K5K0_9BACT</name>
<gene>
    <name evidence="2" type="ORF">Spa11_12600</name>
</gene>
<evidence type="ECO:0008006" key="4">
    <source>
        <dbReference type="Google" id="ProtNLM"/>
    </source>
</evidence>
<evidence type="ECO:0000313" key="2">
    <source>
        <dbReference type="EMBL" id="QDV73071.1"/>
    </source>
</evidence>
<dbReference type="EMBL" id="CP036349">
    <property type="protein sequence ID" value="QDV73071.1"/>
    <property type="molecule type" value="Genomic_DNA"/>
</dbReference>
<feature type="region of interest" description="Disordered" evidence="1">
    <location>
        <begin position="148"/>
        <end position="168"/>
    </location>
</feature>
<sequence>MPNEIVSLTQDEIHDICQRRNASTTKKIASLQAEHDALAEQHQSEIAAIEALSTEQATLEAKLAEPFDARAEVEARIAATSKEADHYRTAYESNVREVALARAVAASGATSSEIVGAMLADVPTADLSAAVEALRESSPNLFAPTIARGVGGTTSPPRGSDPLAAGASGVARMTDSQYMEARASGKLDNLFGRK</sequence>
<dbReference type="AlphaFoldDB" id="A0A518K5K0"/>
<keyword evidence="3" id="KW-1185">Reference proteome</keyword>
<organism evidence="2 3">
    <name type="scientific">Botrimarina mediterranea</name>
    <dbReference type="NCBI Taxonomy" id="2528022"/>
    <lineage>
        <taxon>Bacteria</taxon>
        <taxon>Pseudomonadati</taxon>
        <taxon>Planctomycetota</taxon>
        <taxon>Planctomycetia</taxon>
        <taxon>Pirellulales</taxon>
        <taxon>Lacipirellulaceae</taxon>
        <taxon>Botrimarina</taxon>
    </lineage>
</organism>
<dbReference type="KEGG" id="bmei:Spa11_12600"/>
<evidence type="ECO:0000313" key="3">
    <source>
        <dbReference type="Proteomes" id="UP000316426"/>
    </source>
</evidence>
<dbReference type="Proteomes" id="UP000316426">
    <property type="component" value="Chromosome"/>
</dbReference>
<accession>A0A518K5K0</accession>
<reference evidence="2 3" key="1">
    <citation type="submission" date="2019-02" db="EMBL/GenBank/DDBJ databases">
        <title>Deep-cultivation of Planctomycetes and their phenomic and genomic characterization uncovers novel biology.</title>
        <authorList>
            <person name="Wiegand S."/>
            <person name="Jogler M."/>
            <person name="Boedeker C."/>
            <person name="Pinto D."/>
            <person name="Vollmers J."/>
            <person name="Rivas-Marin E."/>
            <person name="Kohn T."/>
            <person name="Peeters S.H."/>
            <person name="Heuer A."/>
            <person name="Rast P."/>
            <person name="Oberbeckmann S."/>
            <person name="Bunk B."/>
            <person name="Jeske O."/>
            <person name="Meyerdierks A."/>
            <person name="Storesund J.E."/>
            <person name="Kallscheuer N."/>
            <person name="Luecker S."/>
            <person name="Lage O.M."/>
            <person name="Pohl T."/>
            <person name="Merkel B.J."/>
            <person name="Hornburger P."/>
            <person name="Mueller R.-W."/>
            <person name="Bruemmer F."/>
            <person name="Labrenz M."/>
            <person name="Spormann A.M."/>
            <person name="Op den Camp H."/>
            <person name="Overmann J."/>
            <person name="Amann R."/>
            <person name="Jetten M.S.M."/>
            <person name="Mascher T."/>
            <person name="Medema M.H."/>
            <person name="Devos D.P."/>
            <person name="Kaster A.-K."/>
            <person name="Ovreas L."/>
            <person name="Rohde M."/>
            <person name="Galperin M.Y."/>
            <person name="Jogler C."/>
        </authorList>
    </citation>
    <scope>NUCLEOTIDE SEQUENCE [LARGE SCALE GENOMIC DNA]</scope>
    <source>
        <strain evidence="2 3">Spa11</strain>
    </source>
</reference>
<dbReference type="RefSeq" id="WP_145109428.1">
    <property type="nucleotide sequence ID" value="NZ_CP036349.1"/>
</dbReference>
<evidence type="ECO:0000256" key="1">
    <source>
        <dbReference type="SAM" id="MobiDB-lite"/>
    </source>
</evidence>
<protein>
    <recommendedName>
        <fullName evidence="4">Phage minor structural protein GP20</fullName>
    </recommendedName>
</protein>